<feature type="domain" description="Rubredoxin-like" evidence="8">
    <location>
        <begin position="5"/>
        <end position="56"/>
    </location>
</feature>
<dbReference type="PANTHER" id="PTHR47627:SF1">
    <property type="entry name" value="RUBREDOXIN-1-RELATED"/>
    <property type="match status" value="1"/>
</dbReference>
<dbReference type="CDD" id="cd00730">
    <property type="entry name" value="rubredoxin"/>
    <property type="match status" value="1"/>
</dbReference>
<keyword evidence="5 6" id="KW-0408">Iron</keyword>
<name>A0A1F5RY34_9BACT</name>
<dbReference type="PROSITE" id="PS00202">
    <property type="entry name" value="RUBREDOXIN"/>
    <property type="match status" value="1"/>
</dbReference>
<reference evidence="9 10" key="1">
    <citation type="journal article" date="2016" name="Nat. Commun.">
        <title>Thousands of microbial genomes shed light on interconnected biogeochemical processes in an aquifer system.</title>
        <authorList>
            <person name="Anantharaman K."/>
            <person name="Brown C.T."/>
            <person name="Hug L.A."/>
            <person name="Sharon I."/>
            <person name="Castelle C.J."/>
            <person name="Probst A.J."/>
            <person name="Thomas B.C."/>
            <person name="Singh A."/>
            <person name="Wilkins M.J."/>
            <person name="Karaoz U."/>
            <person name="Brodie E.L."/>
            <person name="Williams K.H."/>
            <person name="Hubbard S.S."/>
            <person name="Banfield J.F."/>
        </authorList>
    </citation>
    <scope>NUCLEOTIDE SEQUENCE [LARGE SCALE GENOMIC DNA]</scope>
</reference>
<dbReference type="Proteomes" id="UP000177878">
    <property type="component" value="Unassembled WGS sequence"/>
</dbReference>
<keyword evidence="2 6" id="KW-0813">Transport</keyword>
<accession>A0A1F5RY34</accession>
<evidence type="ECO:0000256" key="2">
    <source>
        <dbReference type="ARBA" id="ARBA00022448"/>
    </source>
</evidence>
<dbReference type="EMBL" id="MFFV01000034">
    <property type="protein sequence ID" value="OGF19340.1"/>
    <property type="molecule type" value="Genomic_DNA"/>
</dbReference>
<protein>
    <recommendedName>
        <fullName evidence="6">Rubredoxin</fullName>
    </recommendedName>
</protein>
<feature type="binding site" evidence="7">
    <location>
        <position position="43"/>
    </location>
    <ligand>
        <name>Fe cation</name>
        <dbReference type="ChEBI" id="CHEBI:24875"/>
    </ligand>
</feature>
<dbReference type="InterPro" id="IPR024935">
    <property type="entry name" value="Rubredoxin_dom"/>
</dbReference>
<dbReference type="NCBIfam" id="NF045768">
    <property type="entry name" value="RubredRD"/>
    <property type="match status" value="1"/>
</dbReference>
<keyword evidence="3 6" id="KW-0479">Metal-binding</keyword>
<dbReference type="InterPro" id="IPR050526">
    <property type="entry name" value="Rubredoxin_ET"/>
</dbReference>
<dbReference type="Gene3D" id="2.20.28.10">
    <property type="match status" value="1"/>
</dbReference>
<dbReference type="PIRSF" id="PIRSF000071">
    <property type="entry name" value="Rubredoxin"/>
    <property type="match status" value="1"/>
</dbReference>
<dbReference type="PRINTS" id="PR00163">
    <property type="entry name" value="RUBREDOXIN"/>
</dbReference>
<comment type="similarity">
    <text evidence="1 6">Belongs to the rubredoxin family.</text>
</comment>
<gene>
    <name evidence="9" type="ORF">A3I35_03075</name>
</gene>
<dbReference type="AlphaFoldDB" id="A0A1F5RY34"/>
<evidence type="ECO:0000313" key="10">
    <source>
        <dbReference type="Proteomes" id="UP000177878"/>
    </source>
</evidence>
<evidence type="ECO:0000256" key="5">
    <source>
        <dbReference type="ARBA" id="ARBA00023004"/>
    </source>
</evidence>
<feature type="binding site" evidence="7">
    <location>
        <position position="46"/>
    </location>
    <ligand>
        <name>Fe cation</name>
        <dbReference type="ChEBI" id="CHEBI:24875"/>
    </ligand>
</feature>
<evidence type="ECO:0000256" key="7">
    <source>
        <dbReference type="PIRSR" id="PIRSR000071-1"/>
    </source>
</evidence>
<comment type="cofactor">
    <cofactor evidence="6 7">
        <name>Fe(3+)</name>
        <dbReference type="ChEBI" id="CHEBI:29034"/>
    </cofactor>
    <text evidence="6 7">Binds 1 Fe(3+) ion per subunit.</text>
</comment>
<dbReference type="STRING" id="1797988.A3I35_03075"/>
<dbReference type="SUPFAM" id="SSF57802">
    <property type="entry name" value="Rubredoxin-like"/>
    <property type="match status" value="1"/>
</dbReference>
<dbReference type="GO" id="GO:0009055">
    <property type="term" value="F:electron transfer activity"/>
    <property type="evidence" value="ECO:0007669"/>
    <property type="project" value="InterPro"/>
</dbReference>
<dbReference type="Pfam" id="PF00301">
    <property type="entry name" value="Rubredoxin"/>
    <property type="match status" value="1"/>
</dbReference>
<dbReference type="InterPro" id="IPR024922">
    <property type="entry name" value="Rubredoxin"/>
</dbReference>
<evidence type="ECO:0000256" key="3">
    <source>
        <dbReference type="ARBA" id="ARBA00022723"/>
    </source>
</evidence>
<proteinExistence type="inferred from homology"/>
<organism evidence="9 10">
    <name type="scientific">Candidatus Falkowbacteria bacterium RIFCSPLOWO2_02_FULL_45_15</name>
    <dbReference type="NCBI Taxonomy" id="1797988"/>
    <lineage>
        <taxon>Bacteria</taxon>
        <taxon>Candidatus Falkowiibacteriota</taxon>
    </lineage>
</organism>
<evidence type="ECO:0000259" key="8">
    <source>
        <dbReference type="PROSITE" id="PS50903"/>
    </source>
</evidence>
<evidence type="ECO:0000256" key="6">
    <source>
        <dbReference type="PIRNR" id="PIRNR000071"/>
    </source>
</evidence>
<dbReference type="InterPro" id="IPR018527">
    <property type="entry name" value="Rubredoxin_Fe_BS"/>
</dbReference>
<dbReference type="FunFam" id="2.20.28.10:FF:000001">
    <property type="entry name" value="Rubredoxin"/>
    <property type="match status" value="1"/>
</dbReference>
<evidence type="ECO:0000313" key="9">
    <source>
        <dbReference type="EMBL" id="OGF19340.1"/>
    </source>
</evidence>
<feature type="binding site" evidence="7">
    <location>
        <position position="13"/>
    </location>
    <ligand>
        <name>Fe cation</name>
        <dbReference type="ChEBI" id="CHEBI:24875"/>
    </ligand>
</feature>
<evidence type="ECO:0000256" key="1">
    <source>
        <dbReference type="ARBA" id="ARBA00005337"/>
    </source>
</evidence>
<keyword evidence="4 6" id="KW-0249">Electron transport</keyword>
<dbReference type="PROSITE" id="PS50903">
    <property type="entry name" value="RUBREDOXIN_LIKE"/>
    <property type="match status" value="1"/>
</dbReference>
<dbReference type="PANTHER" id="PTHR47627">
    <property type="entry name" value="RUBREDOXIN"/>
    <property type="match status" value="1"/>
</dbReference>
<sequence>MPSTAKRYICPPCGYIYDPAIGDPDSGIAPGTAFADIPDTWVCPICGLDKSIMVPYEEE</sequence>
<dbReference type="GO" id="GO:0043448">
    <property type="term" value="P:alkane catabolic process"/>
    <property type="evidence" value="ECO:0007669"/>
    <property type="project" value="TreeGrafter"/>
</dbReference>
<feature type="binding site" evidence="7">
    <location>
        <position position="10"/>
    </location>
    <ligand>
        <name>Fe cation</name>
        <dbReference type="ChEBI" id="CHEBI:24875"/>
    </ligand>
</feature>
<evidence type="ECO:0000256" key="4">
    <source>
        <dbReference type="ARBA" id="ARBA00022982"/>
    </source>
</evidence>
<dbReference type="GO" id="GO:0005506">
    <property type="term" value="F:iron ion binding"/>
    <property type="evidence" value="ECO:0007669"/>
    <property type="project" value="InterPro"/>
</dbReference>
<comment type="caution">
    <text evidence="9">The sequence shown here is derived from an EMBL/GenBank/DDBJ whole genome shotgun (WGS) entry which is preliminary data.</text>
</comment>
<dbReference type="InterPro" id="IPR024934">
    <property type="entry name" value="Rubredoxin-like_dom"/>
</dbReference>